<keyword evidence="3" id="KW-0808">Transferase</keyword>
<evidence type="ECO:0000256" key="5">
    <source>
        <dbReference type="ARBA" id="ARBA00022777"/>
    </source>
</evidence>
<dbReference type="Proteomes" id="UP000326939">
    <property type="component" value="Chromosome 1"/>
</dbReference>
<comment type="catalytic activity">
    <reaction evidence="7">
        <text>L-threonyl-[protein] + ATP = O-phospho-L-threonyl-[protein] + ADP + H(+)</text>
        <dbReference type="Rhea" id="RHEA:46608"/>
        <dbReference type="Rhea" id="RHEA-COMP:11060"/>
        <dbReference type="Rhea" id="RHEA-COMP:11605"/>
        <dbReference type="ChEBI" id="CHEBI:15378"/>
        <dbReference type="ChEBI" id="CHEBI:30013"/>
        <dbReference type="ChEBI" id="CHEBI:30616"/>
        <dbReference type="ChEBI" id="CHEBI:61977"/>
        <dbReference type="ChEBI" id="CHEBI:456216"/>
        <dbReference type="EC" id="2.7.11.1"/>
    </reaction>
</comment>
<dbReference type="GO" id="GO:0004674">
    <property type="term" value="F:protein serine/threonine kinase activity"/>
    <property type="evidence" value="ECO:0007669"/>
    <property type="project" value="UniProtKB-KW"/>
</dbReference>
<name>A0A5N5P4V0_9ROSI</name>
<keyword evidence="4" id="KW-0547">Nucleotide-binding</keyword>
<organism evidence="9 10">
    <name type="scientific">Salix brachista</name>
    <dbReference type="NCBI Taxonomy" id="2182728"/>
    <lineage>
        <taxon>Eukaryota</taxon>
        <taxon>Viridiplantae</taxon>
        <taxon>Streptophyta</taxon>
        <taxon>Embryophyta</taxon>
        <taxon>Tracheophyta</taxon>
        <taxon>Spermatophyta</taxon>
        <taxon>Magnoliopsida</taxon>
        <taxon>eudicotyledons</taxon>
        <taxon>Gunneridae</taxon>
        <taxon>Pentapetalae</taxon>
        <taxon>rosids</taxon>
        <taxon>fabids</taxon>
        <taxon>Malpighiales</taxon>
        <taxon>Salicaceae</taxon>
        <taxon>Saliceae</taxon>
        <taxon>Salix</taxon>
    </lineage>
</organism>
<dbReference type="Pfam" id="PF00560">
    <property type="entry name" value="LRR_1"/>
    <property type="match status" value="1"/>
</dbReference>
<sequence>MQQQHSAVENLEIAVVMEAGLRYAVSHRNHPALFLLQHLECNTNRPCKHRFERFPGIPRLFLFPKSSLAQLNLSHNNLTASIPASPGNMLSLVGIDFSYNNLEGPLPDISFNRAKFLRSQLTVAELAYSMEVNEKCYVYSLGMRNHQN</sequence>
<dbReference type="GO" id="GO:0005524">
    <property type="term" value="F:ATP binding"/>
    <property type="evidence" value="ECO:0007669"/>
    <property type="project" value="UniProtKB-KW"/>
</dbReference>
<keyword evidence="6" id="KW-0067">ATP-binding</keyword>
<dbReference type="InterPro" id="IPR051420">
    <property type="entry name" value="Ser_Thr_Kinases_DiverseReg"/>
</dbReference>
<dbReference type="InterPro" id="IPR032675">
    <property type="entry name" value="LRR_dom_sf"/>
</dbReference>
<evidence type="ECO:0000256" key="1">
    <source>
        <dbReference type="ARBA" id="ARBA00012513"/>
    </source>
</evidence>
<proteinExistence type="predicted"/>
<evidence type="ECO:0000313" key="10">
    <source>
        <dbReference type="Proteomes" id="UP000326939"/>
    </source>
</evidence>
<keyword evidence="2" id="KW-0723">Serine/threonine-protein kinase</keyword>
<evidence type="ECO:0000256" key="7">
    <source>
        <dbReference type="ARBA" id="ARBA00047899"/>
    </source>
</evidence>
<protein>
    <recommendedName>
        <fullName evidence="1">non-specific serine/threonine protein kinase</fullName>
        <ecNumber evidence="1">2.7.11.1</ecNumber>
    </recommendedName>
</protein>
<comment type="catalytic activity">
    <reaction evidence="8">
        <text>L-seryl-[protein] + ATP = O-phospho-L-seryl-[protein] + ADP + H(+)</text>
        <dbReference type="Rhea" id="RHEA:17989"/>
        <dbReference type="Rhea" id="RHEA-COMP:9863"/>
        <dbReference type="Rhea" id="RHEA-COMP:11604"/>
        <dbReference type="ChEBI" id="CHEBI:15378"/>
        <dbReference type="ChEBI" id="CHEBI:29999"/>
        <dbReference type="ChEBI" id="CHEBI:30616"/>
        <dbReference type="ChEBI" id="CHEBI:83421"/>
        <dbReference type="ChEBI" id="CHEBI:456216"/>
        <dbReference type="EC" id="2.7.11.1"/>
    </reaction>
</comment>
<evidence type="ECO:0000256" key="8">
    <source>
        <dbReference type="ARBA" id="ARBA00048679"/>
    </source>
</evidence>
<evidence type="ECO:0000256" key="4">
    <source>
        <dbReference type="ARBA" id="ARBA00022741"/>
    </source>
</evidence>
<dbReference type="SUPFAM" id="SSF52058">
    <property type="entry name" value="L domain-like"/>
    <property type="match status" value="1"/>
</dbReference>
<dbReference type="EC" id="2.7.11.1" evidence="1"/>
<reference evidence="10" key="1">
    <citation type="journal article" date="2019" name="Gigascience">
        <title>De novo genome assembly of the endangered Acer yangbiense, a plant species with extremely small populations endemic to Yunnan Province, China.</title>
        <authorList>
            <person name="Yang J."/>
            <person name="Wariss H.M."/>
            <person name="Tao L."/>
            <person name="Zhang R."/>
            <person name="Yun Q."/>
            <person name="Hollingsworth P."/>
            <person name="Dao Z."/>
            <person name="Luo G."/>
            <person name="Guo H."/>
            <person name="Ma Y."/>
            <person name="Sun W."/>
        </authorList>
    </citation>
    <scope>NUCLEOTIDE SEQUENCE [LARGE SCALE GENOMIC DNA]</scope>
    <source>
        <strain evidence="10">cv. br00</strain>
    </source>
</reference>
<evidence type="ECO:0000256" key="3">
    <source>
        <dbReference type="ARBA" id="ARBA00022679"/>
    </source>
</evidence>
<evidence type="ECO:0000256" key="6">
    <source>
        <dbReference type="ARBA" id="ARBA00022840"/>
    </source>
</evidence>
<keyword evidence="5" id="KW-0418">Kinase</keyword>
<dbReference type="PANTHER" id="PTHR48005">
    <property type="entry name" value="LEUCINE RICH REPEAT KINASE 2"/>
    <property type="match status" value="1"/>
</dbReference>
<evidence type="ECO:0000256" key="2">
    <source>
        <dbReference type="ARBA" id="ARBA00022527"/>
    </source>
</evidence>
<keyword evidence="10" id="KW-1185">Reference proteome</keyword>
<gene>
    <name evidence="9" type="ORF">DKX38_000935</name>
</gene>
<accession>A0A5N5P4V0</accession>
<dbReference type="AlphaFoldDB" id="A0A5N5P4V0"/>
<comment type="caution">
    <text evidence="9">The sequence shown here is derived from an EMBL/GenBank/DDBJ whole genome shotgun (WGS) entry which is preliminary data.</text>
</comment>
<dbReference type="InterPro" id="IPR001611">
    <property type="entry name" value="Leu-rich_rpt"/>
</dbReference>
<dbReference type="EMBL" id="VDCV01000001">
    <property type="protein sequence ID" value="KAB5573741.1"/>
    <property type="molecule type" value="Genomic_DNA"/>
</dbReference>
<dbReference type="Gene3D" id="3.80.10.10">
    <property type="entry name" value="Ribonuclease Inhibitor"/>
    <property type="match status" value="1"/>
</dbReference>
<dbReference type="PANTHER" id="PTHR48005:SF70">
    <property type="entry name" value="MDIS1-INTERACTING RECEPTOR LIKE KINASE 2-LIKE"/>
    <property type="match status" value="1"/>
</dbReference>
<evidence type="ECO:0000313" key="9">
    <source>
        <dbReference type="EMBL" id="KAB5573741.1"/>
    </source>
</evidence>